<dbReference type="EMBL" id="CP108057">
    <property type="protein sequence ID" value="WUO44465.1"/>
    <property type="molecule type" value="Genomic_DNA"/>
</dbReference>
<reference evidence="2" key="1">
    <citation type="submission" date="2022-10" db="EMBL/GenBank/DDBJ databases">
        <title>The complete genomes of actinobacterial strains from the NBC collection.</title>
        <authorList>
            <person name="Joergensen T.S."/>
            <person name="Alvarez Arevalo M."/>
            <person name="Sterndorff E.B."/>
            <person name="Faurdal D."/>
            <person name="Vuksanovic O."/>
            <person name="Mourched A.-S."/>
            <person name="Charusanti P."/>
            <person name="Shaw S."/>
            <person name="Blin K."/>
            <person name="Weber T."/>
        </authorList>
    </citation>
    <scope>NUCLEOTIDE SEQUENCE</scope>
    <source>
        <strain evidence="2">NBC_00283</strain>
    </source>
</reference>
<dbReference type="Proteomes" id="UP001432075">
    <property type="component" value="Chromosome"/>
</dbReference>
<name>A0ABZ1RE48_9ACTN</name>
<evidence type="ECO:0000313" key="3">
    <source>
        <dbReference type="Proteomes" id="UP001432075"/>
    </source>
</evidence>
<dbReference type="RefSeq" id="WP_328774901.1">
    <property type="nucleotide sequence ID" value="NZ_CP108057.1"/>
</dbReference>
<evidence type="ECO:0000313" key="2">
    <source>
        <dbReference type="EMBL" id="WUO44465.1"/>
    </source>
</evidence>
<organism evidence="2 3">
    <name type="scientific">Streptomyces goshikiensis</name>
    <dbReference type="NCBI Taxonomy" id="1942"/>
    <lineage>
        <taxon>Bacteria</taxon>
        <taxon>Bacillati</taxon>
        <taxon>Actinomycetota</taxon>
        <taxon>Actinomycetes</taxon>
        <taxon>Kitasatosporales</taxon>
        <taxon>Streptomycetaceae</taxon>
        <taxon>Streptomyces</taxon>
    </lineage>
</organism>
<sequence length="48" mass="5285">MLVFLHSRGAPRAASERDSDAQHHTDTPNVTYTPDLTGAPHLTSPWQT</sequence>
<keyword evidence="3" id="KW-1185">Reference proteome</keyword>
<accession>A0ABZ1RE48</accession>
<feature type="region of interest" description="Disordered" evidence="1">
    <location>
        <begin position="1"/>
        <end position="48"/>
    </location>
</feature>
<protein>
    <submittedName>
        <fullName evidence="2">Uncharacterized protein</fullName>
    </submittedName>
</protein>
<evidence type="ECO:0000256" key="1">
    <source>
        <dbReference type="SAM" id="MobiDB-lite"/>
    </source>
</evidence>
<proteinExistence type="predicted"/>
<gene>
    <name evidence="2" type="ORF">OHU17_00785</name>
</gene>
<feature type="compositionally biased region" description="Basic and acidic residues" evidence="1">
    <location>
        <begin position="14"/>
        <end position="26"/>
    </location>
</feature>